<dbReference type="GO" id="GO:0042781">
    <property type="term" value="F:3'-tRNA processing endoribonuclease activity"/>
    <property type="evidence" value="ECO:0007669"/>
    <property type="project" value="TreeGrafter"/>
</dbReference>
<dbReference type="Pfam" id="PF00825">
    <property type="entry name" value="Ribonuclease_P"/>
    <property type="match status" value="1"/>
</dbReference>
<reference evidence="9 10" key="1">
    <citation type="journal article" date="2011" name="Front. Microbiol.">
        <title>Genomic signatures of strain selection and enhancement in Bacillus atrophaeus var. globigii, a historical biowarfare simulant.</title>
        <authorList>
            <person name="Gibbons H.S."/>
            <person name="Broomall S.M."/>
            <person name="McNew L.A."/>
            <person name="Daligault H."/>
            <person name="Chapman C."/>
            <person name="Bruce D."/>
            <person name="Karavis M."/>
            <person name="Krepps M."/>
            <person name="McGregor P.A."/>
            <person name="Hong C."/>
            <person name="Park K.H."/>
            <person name="Akmal A."/>
            <person name="Feldman A."/>
            <person name="Lin J.S."/>
            <person name="Chang W.E."/>
            <person name="Higgs B.W."/>
            <person name="Demirev P."/>
            <person name="Lindquist J."/>
            <person name="Liem A."/>
            <person name="Fochler E."/>
            <person name="Read T.D."/>
            <person name="Tapia R."/>
            <person name="Johnson S."/>
            <person name="Bishop-Lilly K.A."/>
            <person name="Detter C."/>
            <person name="Han C."/>
            <person name="Sozhamannan S."/>
            <person name="Rosenzweig C.N."/>
            <person name="Skowronski E.W."/>
        </authorList>
    </citation>
    <scope>NUCLEOTIDE SEQUENCE [LARGE SCALE GENOMIC DNA]</scope>
    <source>
        <strain evidence="9 10">CC-PW-9</strain>
    </source>
</reference>
<sequence>MTHHAYSRELRLLTPAHFQAVFQKPPVKAVTAELTMLATPNGLEHARIGVTISKKRAKRAVDRNRIKRQIRETFRLKQYKIPAFDIVVIAKQGITSLENPELRERLNYLWRKLSKRCEQYQSSVSSSTNG</sequence>
<evidence type="ECO:0000256" key="2">
    <source>
        <dbReference type="ARBA" id="ARBA00022694"/>
    </source>
</evidence>
<keyword evidence="5 7" id="KW-0378">Hydrolase</keyword>
<dbReference type="PANTHER" id="PTHR33992:SF1">
    <property type="entry name" value="RIBONUCLEASE P PROTEIN COMPONENT"/>
    <property type="match status" value="1"/>
</dbReference>
<keyword evidence="4 7" id="KW-0255">Endonuclease</keyword>
<evidence type="ECO:0000256" key="6">
    <source>
        <dbReference type="ARBA" id="ARBA00022884"/>
    </source>
</evidence>
<evidence type="ECO:0000313" key="9">
    <source>
        <dbReference type="EMBL" id="RUO81027.1"/>
    </source>
</evidence>
<proteinExistence type="inferred from homology"/>
<dbReference type="GO" id="GO:0000049">
    <property type="term" value="F:tRNA binding"/>
    <property type="evidence" value="ECO:0007669"/>
    <property type="project" value="UniProtKB-UniRule"/>
</dbReference>
<dbReference type="Proteomes" id="UP000287996">
    <property type="component" value="Unassembled WGS sequence"/>
</dbReference>
<comment type="catalytic activity">
    <reaction evidence="7">
        <text>Endonucleolytic cleavage of RNA, removing 5'-extranucleotides from tRNA precursor.</text>
        <dbReference type="EC" id="3.1.26.5"/>
    </reaction>
</comment>
<dbReference type="RefSeq" id="WP_126841020.1">
    <property type="nucleotide sequence ID" value="NZ_PIQH01000002.1"/>
</dbReference>
<dbReference type="EC" id="3.1.26.5" evidence="7 8"/>
<dbReference type="EMBL" id="PIQH01000002">
    <property type="protein sequence ID" value="RUO81027.1"/>
    <property type="molecule type" value="Genomic_DNA"/>
</dbReference>
<dbReference type="SUPFAM" id="SSF54211">
    <property type="entry name" value="Ribosomal protein S5 domain 2-like"/>
    <property type="match status" value="1"/>
</dbReference>
<gene>
    <name evidence="7" type="primary">rnpA</name>
    <name evidence="9" type="ORF">CWI84_02630</name>
</gene>
<name>A0A432ZSZ9_9GAMM</name>
<dbReference type="OrthoDB" id="9796422at2"/>
<accession>A0A432ZSZ9</accession>
<dbReference type="NCBIfam" id="TIGR00188">
    <property type="entry name" value="rnpA"/>
    <property type="match status" value="1"/>
</dbReference>
<keyword evidence="3 7" id="KW-0540">Nuclease</keyword>
<dbReference type="GO" id="GO:0004526">
    <property type="term" value="F:ribonuclease P activity"/>
    <property type="evidence" value="ECO:0007669"/>
    <property type="project" value="UniProtKB-UniRule"/>
</dbReference>
<dbReference type="PROSITE" id="PS00648">
    <property type="entry name" value="RIBONUCLEASE_P"/>
    <property type="match status" value="1"/>
</dbReference>
<dbReference type="InterPro" id="IPR020539">
    <property type="entry name" value="RNase_P_CS"/>
</dbReference>
<evidence type="ECO:0000256" key="4">
    <source>
        <dbReference type="ARBA" id="ARBA00022759"/>
    </source>
</evidence>
<keyword evidence="10" id="KW-1185">Reference proteome</keyword>
<keyword evidence="2 7" id="KW-0819">tRNA processing</keyword>
<dbReference type="HAMAP" id="MF_00227">
    <property type="entry name" value="RNase_P"/>
    <property type="match status" value="1"/>
</dbReference>
<dbReference type="GO" id="GO:0001682">
    <property type="term" value="P:tRNA 5'-leader removal"/>
    <property type="evidence" value="ECO:0007669"/>
    <property type="project" value="UniProtKB-UniRule"/>
</dbReference>
<evidence type="ECO:0000256" key="5">
    <source>
        <dbReference type="ARBA" id="ARBA00022801"/>
    </source>
</evidence>
<dbReference type="Gene3D" id="3.30.230.10">
    <property type="match status" value="1"/>
</dbReference>
<evidence type="ECO:0000256" key="1">
    <source>
        <dbReference type="ARBA" id="ARBA00002663"/>
    </source>
</evidence>
<organism evidence="9 10">
    <name type="scientific">Idiomarina tyrosinivorans</name>
    <dbReference type="NCBI Taxonomy" id="1445662"/>
    <lineage>
        <taxon>Bacteria</taxon>
        <taxon>Pseudomonadati</taxon>
        <taxon>Pseudomonadota</taxon>
        <taxon>Gammaproteobacteria</taxon>
        <taxon>Alteromonadales</taxon>
        <taxon>Idiomarinaceae</taxon>
        <taxon>Idiomarina</taxon>
    </lineage>
</organism>
<dbReference type="PANTHER" id="PTHR33992">
    <property type="entry name" value="RIBONUCLEASE P PROTEIN COMPONENT"/>
    <property type="match status" value="1"/>
</dbReference>
<dbReference type="InterPro" id="IPR020568">
    <property type="entry name" value="Ribosomal_Su5_D2-typ_SF"/>
</dbReference>
<comment type="caution">
    <text evidence="9">The sequence shown here is derived from an EMBL/GenBank/DDBJ whole genome shotgun (WGS) entry which is preliminary data.</text>
</comment>
<keyword evidence="6 7" id="KW-0694">RNA-binding</keyword>
<dbReference type="InterPro" id="IPR000100">
    <property type="entry name" value="RNase_P"/>
</dbReference>
<evidence type="ECO:0000313" key="10">
    <source>
        <dbReference type="Proteomes" id="UP000287996"/>
    </source>
</evidence>
<evidence type="ECO:0000256" key="3">
    <source>
        <dbReference type="ARBA" id="ARBA00022722"/>
    </source>
</evidence>
<comment type="similarity">
    <text evidence="7">Belongs to the RnpA family.</text>
</comment>
<protein>
    <recommendedName>
        <fullName evidence="7 8">Ribonuclease P protein component</fullName>
        <shortName evidence="7">RNase P protein</shortName>
        <shortName evidence="7">RNaseP protein</shortName>
        <ecNumber evidence="7 8">3.1.26.5</ecNumber>
    </recommendedName>
    <alternativeName>
        <fullName evidence="7">Protein C5</fullName>
    </alternativeName>
</protein>
<dbReference type="AlphaFoldDB" id="A0A432ZSZ9"/>
<dbReference type="InterPro" id="IPR014721">
    <property type="entry name" value="Ribsml_uS5_D2-typ_fold_subgr"/>
</dbReference>
<comment type="subunit">
    <text evidence="7">Consists of a catalytic RNA component (M1 or rnpB) and a protein subunit.</text>
</comment>
<comment type="function">
    <text evidence="1 7">RNaseP catalyzes the removal of the 5'-leader sequence from pre-tRNA to produce the mature 5'-terminus. It can also cleave other RNA substrates such as 4.5S RNA. The protein component plays an auxiliary but essential role in vivo by binding to the 5'-leader sequence and broadening the substrate specificity of the ribozyme.</text>
</comment>
<evidence type="ECO:0000256" key="7">
    <source>
        <dbReference type="HAMAP-Rule" id="MF_00227"/>
    </source>
</evidence>
<evidence type="ECO:0000256" key="8">
    <source>
        <dbReference type="NCBIfam" id="TIGR00188"/>
    </source>
</evidence>
<dbReference type="GO" id="GO:0030677">
    <property type="term" value="C:ribonuclease P complex"/>
    <property type="evidence" value="ECO:0007669"/>
    <property type="project" value="TreeGrafter"/>
</dbReference>